<keyword evidence="2" id="KW-1003">Cell membrane</keyword>
<dbReference type="InterPro" id="IPR004563">
    <property type="entry name" value="Apolipo_AcylTrfase"/>
</dbReference>
<dbReference type="EMBL" id="UOGL01000282">
    <property type="protein sequence ID" value="VAX38963.1"/>
    <property type="molecule type" value="Genomic_DNA"/>
</dbReference>
<dbReference type="HAMAP" id="MF_01148">
    <property type="entry name" value="Lnt"/>
    <property type="match status" value="1"/>
</dbReference>
<feature type="transmembrane region" description="Helical" evidence="9">
    <location>
        <begin position="151"/>
        <end position="178"/>
    </location>
</feature>
<evidence type="ECO:0000256" key="5">
    <source>
        <dbReference type="ARBA" id="ARBA00022989"/>
    </source>
</evidence>
<feature type="domain" description="CN hydrolase" evidence="10">
    <location>
        <begin position="278"/>
        <end position="558"/>
    </location>
</feature>
<keyword evidence="11" id="KW-0449">Lipoprotein</keyword>
<proteinExistence type="inferred from homology"/>
<evidence type="ECO:0000313" key="11">
    <source>
        <dbReference type="EMBL" id="VAX38963.1"/>
    </source>
</evidence>
<feature type="transmembrane region" description="Helical" evidence="9">
    <location>
        <begin position="601"/>
        <end position="619"/>
    </location>
</feature>
<dbReference type="AlphaFoldDB" id="A0A3B1DQ31"/>
<dbReference type="Pfam" id="PF00795">
    <property type="entry name" value="CN_hydrolase"/>
    <property type="match status" value="1"/>
</dbReference>
<dbReference type="NCBIfam" id="TIGR00546">
    <property type="entry name" value="lnt"/>
    <property type="match status" value="1"/>
</dbReference>
<dbReference type="Pfam" id="PF20154">
    <property type="entry name" value="LNT_N"/>
    <property type="match status" value="1"/>
</dbReference>
<dbReference type="GO" id="GO:0016410">
    <property type="term" value="F:N-acyltransferase activity"/>
    <property type="evidence" value="ECO:0007669"/>
    <property type="project" value="InterPro"/>
</dbReference>
<keyword evidence="6 9" id="KW-0472">Membrane</keyword>
<evidence type="ECO:0000256" key="6">
    <source>
        <dbReference type="ARBA" id="ARBA00023136"/>
    </source>
</evidence>
<dbReference type="InterPro" id="IPR003010">
    <property type="entry name" value="C-N_Hydrolase"/>
</dbReference>
<feature type="compositionally biased region" description="Low complexity" evidence="8">
    <location>
        <begin position="1"/>
        <end position="20"/>
    </location>
</feature>
<accession>A0A3B1DQ31</accession>
<evidence type="ECO:0000256" key="8">
    <source>
        <dbReference type="SAM" id="MobiDB-lite"/>
    </source>
</evidence>
<sequence>MPKTSSSLSPVISPMSSTSTKPVSTSNDPTISMIIAQARKATVPARGGLLMGMLSAVLLWAAFTPVDFGAIAWVALIPLIQLVRIKQPTRWMYRVTYFAGLCFFIPTLQWMRLGHVTMYMAWGALAVYLACYFPLFLLLSRVAVQKFRVPLVVAVPVVWVGLEYARAHFLTGFSWYYLGHTQYRWIEMIQISDLVGAYGVSFVVAMTSAMLAGLVPVSWLSKFKLLPEKNQKSNFQELIATETSFRQTVTVVAALAFFAMVLGYGYYRRANVTFEQGPRVALIQGNFPTEIKHDPKEIERTYRTHIYLTRLAKQNANLDLIIWPETMFQYPFMNASPDLSQKELQEIAPYIPPQLWRDPGVRKTLNELSVTTGASLLIGIETVVAKKNELQRYNSALFVKPNEGIESRYDKIHRVVFGEYIPLKKHIPFLQRLTPYGSGFGITEGEGSVVMKDRNWRYTPVICFEDTVPHLVREIVQSTKDENGKTVDCLINISNDGWFHGSSELDQHLITSAFRAVECRTPMLRAVNTGISAVIDGDGVIREPEQFIDGDARKQRDNEKEVRRTLYHRNGKRWHKSLNAAIVDTVPLDNRSSLYVAGGDWFAGSCGTACLFFFVGLFWRRKNNTPTVGALKP</sequence>
<dbReference type="InterPro" id="IPR036526">
    <property type="entry name" value="C-N_Hydrolase_sf"/>
</dbReference>
<evidence type="ECO:0000256" key="7">
    <source>
        <dbReference type="ARBA" id="ARBA00023315"/>
    </source>
</evidence>
<dbReference type="PROSITE" id="PS50263">
    <property type="entry name" value="CN_HYDROLASE"/>
    <property type="match status" value="1"/>
</dbReference>
<dbReference type="InterPro" id="IPR045378">
    <property type="entry name" value="LNT_N"/>
</dbReference>
<dbReference type="PANTHER" id="PTHR38686">
    <property type="entry name" value="APOLIPOPROTEIN N-ACYLTRANSFERASE"/>
    <property type="match status" value="1"/>
</dbReference>
<evidence type="ECO:0000256" key="4">
    <source>
        <dbReference type="ARBA" id="ARBA00022692"/>
    </source>
</evidence>
<keyword evidence="7 11" id="KW-0012">Acyltransferase</keyword>
<feature type="transmembrane region" description="Helical" evidence="9">
    <location>
        <begin position="198"/>
        <end position="220"/>
    </location>
</feature>
<feature type="transmembrane region" description="Helical" evidence="9">
    <location>
        <begin position="57"/>
        <end position="83"/>
    </location>
</feature>
<dbReference type="GO" id="GO:0042158">
    <property type="term" value="P:lipoprotein biosynthetic process"/>
    <property type="evidence" value="ECO:0007669"/>
    <property type="project" value="InterPro"/>
</dbReference>
<dbReference type="PANTHER" id="PTHR38686:SF1">
    <property type="entry name" value="APOLIPOPROTEIN N-ACYLTRANSFERASE"/>
    <property type="match status" value="1"/>
</dbReference>
<evidence type="ECO:0000256" key="2">
    <source>
        <dbReference type="ARBA" id="ARBA00022475"/>
    </source>
</evidence>
<name>A0A3B1DQ31_9ZZZZ</name>
<gene>
    <name evidence="11" type="ORF">MNBD_PLANCTO02-1476</name>
</gene>
<feature type="region of interest" description="Disordered" evidence="8">
    <location>
        <begin position="1"/>
        <end position="26"/>
    </location>
</feature>
<dbReference type="SUPFAM" id="SSF56317">
    <property type="entry name" value="Carbon-nitrogen hydrolase"/>
    <property type="match status" value="1"/>
</dbReference>
<protein>
    <submittedName>
        <fullName evidence="11">Apolipoprotein N-acyltransferase / Copper homeostasis protein CutE</fullName>
    </submittedName>
</protein>
<keyword evidence="5 9" id="KW-1133">Transmembrane helix</keyword>
<evidence type="ECO:0000256" key="1">
    <source>
        <dbReference type="ARBA" id="ARBA00004651"/>
    </source>
</evidence>
<organism evidence="11">
    <name type="scientific">hydrothermal vent metagenome</name>
    <dbReference type="NCBI Taxonomy" id="652676"/>
    <lineage>
        <taxon>unclassified sequences</taxon>
        <taxon>metagenomes</taxon>
        <taxon>ecological metagenomes</taxon>
    </lineage>
</organism>
<keyword evidence="3 11" id="KW-0808">Transferase</keyword>
<feature type="transmembrane region" description="Helical" evidence="9">
    <location>
        <begin position="119"/>
        <end position="139"/>
    </location>
</feature>
<dbReference type="CDD" id="cd07571">
    <property type="entry name" value="ALP_N-acyl_transferase"/>
    <property type="match status" value="1"/>
</dbReference>
<evidence type="ECO:0000256" key="9">
    <source>
        <dbReference type="SAM" id="Phobius"/>
    </source>
</evidence>
<comment type="subcellular location">
    <subcellularLocation>
        <location evidence="1">Cell membrane</location>
        <topology evidence="1">Multi-pass membrane protein</topology>
    </subcellularLocation>
</comment>
<dbReference type="Gene3D" id="3.60.110.10">
    <property type="entry name" value="Carbon-nitrogen hydrolase"/>
    <property type="match status" value="1"/>
</dbReference>
<evidence type="ECO:0000259" key="10">
    <source>
        <dbReference type="PROSITE" id="PS50263"/>
    </source>
</evidence>
<feature type="transmembrane region" description="Helical" evidence="9">
    <location>
        <begin position="95"/>
        <end position="113"/>
    </location>
</feature>
<dbReference type="GO" id="GO:0005886">
    <property type="term" value="C:plasma membrane"/>
    <property type="evidence" value="ECO:0007669"/>
    <property type="project" value="UniProtKB-SubCell"/>
</dbReference>
<keyword evidence="4 9" id="KW-0812">Transmembrane</keyword>
<evidence type="ECO:0000256" key="3">
    <source>
        <dbReference type="ARBA" id="ARBA00022679"/>
    </source>
</evidence>
<feature type="transmembrane region" description="Helical" evidence="9">
    <location>
        <begin position="248"/>
        <end position="267"/>
    </location>
</feature>
<reference evidence="11" key="1">
    <citation type="submission" date="2018-06" db="EMBL/GenBank/DDBJ databases">
        <authorList>
            <person name="Zhirakovskaya E."/>
        </authorList>
    </citation>
    <scope>NUCLEOTIDE SEQUENCE</scope>
</reference>